<sequence length="277" mass="30459">MFETNGDTLNLYKQGIGSMLFCLDDLGPKAAARSFDALIDRINTSRNLCEHARKLDYDWQQSKLSGPAKRNEAMKTDVKIDRTLGQIFTIAQTFATGETDSPQRAAGQRITQSVFRKGVFPITALKYEDQHASVHELSHRLQNELAGDIDTLGLSGMVANLVEFNDLFGQQLSVHDNVLTFDMVQAARQEAEESFARVVLLALALTMDDLAARSELLSAVRDQQERTARYRRRRSTMPVVDAETGEIIDAEEGDDSGTLADVNAGAPIGGHSPALSE</sequence>
<dbReference type="RefSeq" id="WP_127780512.1">
    <property type="nucleotide sequence ID" value="NZ_SADD01000007.1"/>
</dbReference>
<evidence type="ECO:0000256" key="1">
    <source>
        <dbReference type="SAM" id="MobiDB-lite"/>
    </source>
</evidence>
<evidence type="ECO:0000313" key="3">
    <source>
        <dbReference type="Proteomes" id="UP000282926"/>
    </source>
</evidence>
<evidence type="ECO:0000313" key="2">
    <source>
        <dbReference type="EMBL" id="RVU43101.1"/>
    </source>
</evidence>
<reference evidence="2 3" key="1">
    <citation type="submission" date="2019-01" db="EMBL/GenBank/DDBJ databases">
        <title>Lujinxingia litoralis gen. nov., sp. nov. and Lujinxingia sediminis gen. nov., sp. nov., new members in the order Bradymonadales, isolated from coastal sediment.</title>
        <authorList>
            <person name="Li C.-M."/>
        </authorList>
    </citation>
    <scope>NUCLEOTIDE SEQUENCE [LARGE SCALE GENOMIC DNA]</scope>
    <source>
        <strain evidence="2 3">SEH01</strain>
    </source>
</reference>
<proteinExistence type="predicted"/>
<keyword evidence="3" id="KW-1185">Reference proteome</keyword>
<accession>A0ABY0CRP6</accession>
<organism evidence="2 3">
    <name type="scientific">Lujinxingia sediminis</name>
    <dbReference type="NCBI Taxonomy" id="2480984"/>
    <lineage>
        <taxon>Bacteria</taxon>
        <taxon>Deltaproteobacteria</taxon>
        <taxon>Bradymonadales</taxon>
        <taxon>Lujinxingiaceae</taxon>
        <taxon>Lujinxingia</taxon>
    </lineage>
</organism>
<name>A0ABY0CRP6_9DELT</name>
<feature type="region of interest" description="Disordered" evidence="1">
    <location>
        <begin position="246"/>
        <end position="277"/>
    </location>
</feature>
<gene>
    <name evidence="2" type="ORF">EA187_12870</name>
</gene>
<dbReference type="EMBL" id="SADD01000007">
    <property type="protein sequence ID" value="RVU43101.1"/>
    <property type="molecule type" value="Genomic_DNA"/>
</dbReference>
<protein>
    <submittedName>
        <fullName evidence="2">Uncharacterized protein</fullName>
    </submittedName>
</protein>
<dbReference type="Proteomes" id="UP000282926">
    <property type="component" value="Unassembled WGS sequence"/>
</dbReference>
<feature type="compositionally biased region" description="Acidic residues" evidence="1">
    <location>
        <begin position="246"/>
        <end position="255"/>
    </location>
</feature>
<comment type="caution">
    <text evidence="2">The sequence shown here is derived from an EMBL/GenBank/DDBJ whole genome shotgun (WGS) entry which is preliminary data.</text>
</comment>